<evidence type="ECO:0000256" key="2">
    <source>
        <dbReference type="RuleBase" id="RU367073"/>
    </source>
</evidence>
<organism evidence="5 6">
    <name type="scientific">Orchesella dallaii</name>
    <dbReference type="NCBI Taxonomy" id="48710"/>
    <lineage>
        <taxon>Eukaryota</taxon>
        <taxon>Metazoa</taxon>
        <taxon>Ecdysozoa</taxon>
        <taxon>Arthropoda</taxon>
        <taxon>Hexapoda</taxon>
        <taxon>Collembola</taxon>
        <taxon>Entomobryomorpha</taxon>
        <taxon>Entomobryoidea</taxon>
        <taxon>Orchesellidae</taxon>
        <taxon>Orchesellinae</taxon>
        <taxon>Orchesella</taxon>
    </lineage>
</organism>
<dbReference type="InterPro" id="IPR040115">
    <property type="entry name" value="Lnp"/>
</dbReference>
<feature type="transmembrane region" description="Helical" evidence="2">
    <location>
        <begin position="27"/>
        <end position="46"/>
    </location>
</feature>
<dbReference type="EMBL" id="CAXLJM020000041">
    <property type="protein sequence ID" value="CAL8109407.1"/>
    <property type="molecule type" value="Genomic_DNA"/>
</dbReference>
<feature type="compositionally biased region" description="Acidic residues" evidence="3">
    <location>
        <begin position="457"/>
        <end position="474"/>
    </location>
</feature>
<keyword evidence="2" id="KW-0862">Zinc</keyword>
<protein>
    <recommendedName>
        <fullName evidence="2">Endoplasmic reticulum junction formation protein lunapark</fullName>
    </recommendedName>
</protein>
<keyword evidence="2" id="KW-0479">Metal-binding</keyword>
<feature type="region of interest" description="Disordered" evidence="3">
    <location>
        <begin position="200"/>
        <end position="232"/>
    </location>
</feature>
<keyword evidence="2" id="KW-0472">Membrane</keyword>
<evidence type="ECO:0000256" key="1">
    <source>
        <dbReference type="ARBA" id="ARBA00009940"/>
    </source>
</evidence>
<feature type="compositionally biased region" description="Polar residues" evidence="3">
    <location>
        <begin position="387"/>
        <end position="412"/>
    </location>
</feature>
<feature type="domain" description="Lunapark zinc ribbon" evidence="4">
    <location>
        <begin position="312"/>
        <end position="362"/>
    </location>
</feature>
<keyword evidence="2" id="KW-1133">Transmembrane helix</keyword>
<name>A0ABP1QNL9_9HEXA</name>
<feature type="compositionally biased region" description="Basic and acidic residues" evidence="3">
    <location>
        <begin position="418"/>
        <end position="431"/>
    </location>
</feature>
<comment type="similarity">
    <text evidence="1 2">Belongs to the lunapark family.</text>
</comment>
<evidence type="ECO:0000313" key="6">
    <source>
        <dbReference type="Proteomes" id="UP001642540"/>
    </source>
</evidence>
<dbReference type="PANTHER" id="PTHR22166:SF12">
    <property type="entry name" value="ENDOPLASMIC RETICULUM JUNCTION FORMATION PROTEIN LUNAPARK"/>
    <property type="match status" value="1"/>
</dbReference>
<keyword evidence="2" id="KW-0812">Transmembrane</keyword>
<comment type="caution">
    <text evidence="5">The sequence shown here is derived from an EMBL/GenBank/DDBJ whole genome shotgun (WGS) entry which is preliminary data.</text>
</comment>
<feature type="transmembrane region" description="Helical" evidence="2">
    <location>
        <begin position="115"/>
        <end position="135"/>
    </location>
</feature>
<feature type="region of interest" description="Disordered" evidence="3">
    <location>
        <begin position="385"/>
        <end position="520"/>
    </location>
</feature>
<accession>A0ABP1QNL9</accession>
<comment type="subcellular location">
    <subcellularLocation>
        <location evidence="2">Endoplasmic reticulum membrane</location>
        <topology evidence="2">Multi-pass membrane protein</topology>
    </subcellularLocation>
</comment>
<gene>
    <name evidence="5" type="ORF">ODALV1_LOCUS13335</name>
</gene>
<feature type="transmembrane region" description="Helical" evidence="2">
    <location>
        <begin position="90"/>
        <end position="109"/>
    </location>
</feature>
<feature type="compositionally biased region" description="Basic and acidic residues" evidence="3">
    <location>
        <begin position="483"/>
        <end position="493"/>
    </location>
</feature>
<dbReference type="Pfam" id="PF10058">
    <property type="entry name" value="Zn_ribbon_10"/>
    <property type="match status" value="1"/>
</dbReference>
<dbReference type="InterPro" id="IPR019273">
    <property type="entry name" value="Lunapark_Znf"/>
</dbReference>
<comment type="function">
    <text evidence="2">Plays a role in determining ER morphology.</text>
</comment>
<keyword evidence="2" id="KW-0863">Zinc-finger</keyword>
<dbReference type="PANTHER" id="PTHR22166">
    <property type="entry name" value="ENDOPLASMIC RETICULUM JUNCTION FORMATION PROTEIN LUNAPARK"/>
    <property type="match status" value="1"/>
</dbReference>
<feature type="compositionally biased region" description="Basic and acidic residues" evidence="3">
    <location>
        <begin position="511"/>
        <end position="520"/>
    </location>
</feature>
<reference evidence="5 6" key="1">
    <citation type="submission" date="2024-08" db="EMBL/GenBank/DDBJ databases">
        <authorList>
            <person name="Cucini C."/>
            <person name="Frati F."/>
        </authorList>
    </citation>
    <scope>NUCLEOTIDE SEQUENCE [LARGE SCALE GENOMIC DNA]</scope>
</reference>
<keyword evidence="6" id="KW-1185">Reference proteome</keyword>
<comment type="caution">
    <text evidence="2">Lacks conserved residue(s) required for the propagation of feature annotation.</text>
</comment>
<sequence length="520" mass="59076">MGFILSKFRHVVVWSELPYNFGAFQEFFVNSWSSFLPCVILILYFLTQWLTSRTKPSIKDTLEKIETDLRKLSRFQYDTELQQKRIIGRLVIGGIVLYLVGLVLAYFFGPRDLSWKQTLGCIVPFVLFPILMVAIKRGLGWHFNRKIVKNKDKYESLKKEKQRILDDVMDKETFKVAKEILEKYAPSHLLPKYLAEQQKAPSLTPVPRDAPGLRRRSNPPITSTPYNNMGGFTPRAIRPYGPPGSGPSGPGQFLRQPTNNFMRPAIMPPPNSTPAISPGPSHVAMLRGLPPPRFMLPPIPSNPEYRSRKTGWIDKLVDYVVGDGPANRFALICRYCATHNGLATPEDFPFIGYRCVYCRQFNPPRQQRPSAPTLPRNTVLIEEMDSTNKTPESSFNESETAVSKEASNQEASTEIEEATQKESEAEDKEAVEPLIELAASSTEDLTRSVESLRIESEEQSGVEDLFQNDDEDSQADNLNNTLRENEETDKPSMEVDENYEENGIEEEESQETPKEDDNRN</sequence>
<feature type="compositionally biased region" description="Basic and acidic residues" evidence="3">
    <location>
        <begin position="444"/>
        <end position="456"/>
    </location>
</feature>
<feature type="compositionally biased region" description="Acidic residues" evidence="3">
    <location>
        <begin position="494"/>
        <end position="510"/>
    </location>
</feature>
<keyword evidence="2" id="KW-0256">Endoplasmic reticulum</keyword>
<dbReference type="Proteomes" id="UP001642540">
    <property type="component" value="Unassembled WGS sequence"/>
</dbReference>
<evidence type="ECO:0000259" key="4">
    <source>
        <dbReference type="Pfam" id="PF10058"/>
    </source>
</evidence>
<proteinExistence type="inferred from homology"/>
<comment type="domain">
    <text evidence="2">The C4-type zinc finger motif is necessary both for its ER three-way tubular junction localization and formation.</text>
</comment>
<evidence type="ECO:0000313" key="5">
    <source>
        <dbReference type="EMBL" id="CAL8109407.1"/>
    </source>
</evidence>
<evidence type="ECO:0000256" key="3">
    <source>
        <dbReference type="SAM" id="MobiDB-lite"/>
    </source>
</evidence>